<dbReference type="GO" id="GO:0003677">
    <property type="term" value="F:DNA binding"/>
    <property type="evidence" value="ECO:0007669"/>
    <property type="project" value="InterPro"/>
</dbReference>
<dbReference type="InterPro" id="IPR001387">
    <property type="entry name" value="Cro/C1-type_HTH"/>
</dbReference>
<evidence type="ECO:0000313" key="3">
    <source>
        <dbReference type="Proteomes" id="UP000191135"/>
    </source>
</evidence>
<organism evidence="2 3">
    <name type="scientific">Martelella mediterranea DSM 17316</name>
    <dbReference type="NCBI Taxonomy" id="1122214"/>
    <lineage>
        <taxon>Bacteria</taxon>
        <taxon>Pseudomonadati</taxon>
        <taxon>Pseudomonadota</taxon>
        <taxon>Alphaproteobacteria</taxon>
        <taxon>Hyphomicrobiales</taxon>
        <taxon>Aurantimonadaceae</taxon>
        <taxon>Martelella</taxon>
    </lineage>
</organism>
<keyword evidence="3" id="KW-1185">Reference proteome</keyword>
<reference evidence="2 3" key="1">
    <citation type="submission" date="2017-03" db="EMBL/GenBank/DDBJ databases">
        <title>Foreign affairs: Plasmid Transfer between Roseobacters and Rhizobia.</title>
        <authorList>
            <person name="Bartling P."/>
            <person name="Bunk B."/>
            <person name="Overmann J."/>
            <person name="Brinkmann H."/>
            <person name="Petersen J."/>
        </authorList>
    </citation>
    <scope>NUCLEOTIDE SEQUENCE [LARGE SCALE GENOMIC DNA]</scope>
    <source>
        <strain evidence="2 3">MACL11</strain>
    </source>
</reference>
<dbReference type="Proteomes" id="UP000191135">
    <property type="component" value="Chromosome"/>
</dbReference>
<name>A0A1U9YWD5_9HYPH</name>
<dbReference type="KEGG" id="mmed:Mame_00372"/>
<evidence type="ECO:0000259" key="1">
    <source>
        <dbReference type="PROSITE" id="PS50943"/>
    </source>
</evidence>
<gene>
    <name evidence="2" type="ORF">Mame_00372</name>
</gene>
<dbReference type="AlphaFoldDB" id="A0A1U9YWD5"/>
<sequence length="265" mass="30320">MTSSDNSPFAANLRFACNTRPSITAICREIGINRQQFNRYLAGQSRPSPYNTGKIARYFGVRPQDFLASEKRFQSILEAPAETVGPDFVLREGFPGDLQELRQYVGYYELYHKSLSWPGKIVRSCTRIEELGGQITVKSIERIHDGDQEIRQFSKYVGLAAYWRNRLFIVERGMSEHSFLCQTTLMPFAEHQRTYLRGVTTGVSWREENLPYSTRAIWRAVGPNPDKRGLLEACGLIPEKSPRLPLPVRRYLNSEGENHTLVAAR</sequence>
<protein>
    <recommendedName>
        <fullName evidence="1">HTH cro/C1-type domain-containing protein</fullName>
    </recommendedName>
</protein>
<evidence type="ECO:0000313" key="2">
    <source>
        <dbReference type="EMBL" id="AQZ49755.1"/>
    </source>
</evidence>
<dbReference type="RefSeq" id="WP_018064632.1">
    <property type="nucleotide sequence ID" value="NZ_AQWH01000008.1"/>
</dbReference>
<feature type="domain" description="HTH cro/C1-type" evidence="1">
    <location>
        <begin position="22"/>
        <end position="66"/>
    </location>
</feature>
<dbReference type="PROSITE" id="PS50943">
    <property type="entry name" value="HTH_CROC1"/>
    <property type="match status" value="1"/>
</dbReference>
<proteinExistence type="predicted"/>
<dbReference type="CDD" id="cd00093">
    <property type="entry name" value="HTH_XRE"/>
    <property type="match status" value="1"/>
</dbReference>
<accession>A0A1U9YWD5</accession>
<dbReference type="STRING" id="1122214.Mame_00372"/>
<dbReference type="InterPro" id="IPR010982">
    <property type="entry name" value="Lambda_DNA-bd_dom_sf"/>
</dbReference>
<dbReference type="EMBL" id="CP020330">
    <property type="protein sequence ID" value="AQZ49755.1"/>
    <property type="molecule type" value="Genomic_DNA"/>
</dbReference>
<dbReference type="Gene3D" id="1.10.260.40">
    <property type="entry name" value="lambda repressor-like DNA-binding domains"/>
    <property type="match status" value="1"/>
</dbReference>
<dbReference type="OrthoDB" id="8902678at2"/>
<dbReference type="SUPFAM" id="SSF47413">
    <property type="entry name" value="lambda repressor-like DNA-binding domains"/>
    <property type="match status" value="1"/>
</dbReference>
<dbReference type="eggNOG" id="ENOG502Z9W1">
    <property type="taxonomic scope" value="Bacteria"/>
</dbReference>